<name>A0ABW3EQT1_9ACTN</name>
<dbReference type="SUPFAM" id="SSF118215">
    <property type="entry name" value="Proton glutamate symport protein"/>
    <property type="match status" value="1"/>
</dbReference>
<protein>
    <submittedName>
        <fullName evidence="9">Dicarboxylate/amino acid:cation symporter</fullName>
    </submittedName>
</protein>
<comment type="subcellular location">
    <subcellularLocation>
        <location evidence="1">Cell membrane</location>
        <topology evidence="1">Multi-pass membrane protein</topology>
    </subcellularLocation>
</comment>
<evidence type="ECO:0000256" key="6">
    <source>
        <dbReference type="ARBA" id="ARBA00023136"/>
    </source>
</evidence>
<evidence type="ECO:0000256" key="4">
    <source>
        <dbReference type="ARBA" id="ARBA00022692"/>
    </source>
</evidence>
<keyword evidence="6 8" id="KW-0472">Membrane</keyword>
<feature type="transmembrane region" description="Helical" evidence="8">
    <location>
        <begin position="187"/>
        <end position="211"/>
    </location>
</feature>
<accession>A0ABW3EQT1</accession>
<keyword evidence="3" id="KW-1003">Cell membrane</keyword>
<dbReference type="Gene3D" id="1.10.3860.10">
    <property type="entry name" value="Sodium:dicarboxylate symporter"/>
    <property type="match status" value="1"/>
</dbReference>
<keyword evidence="5 8" id="KW-1133">Transmembrane helix</keyword>
<evidence type="ECO:0000256" key="7">
    <source>
        <dbReference type="SAM" id="MobiDB-lite"/>
    </source>
</evidence>
<evidence type="ECO:0000313" key="10">
    <source>
        <dbReference type="Proteomes" id="UP001596972"/>
    </source>
</evidence>
<evidence type="ECO:0000256" key="8">
    <source>
        <dbReference type="SAM" id="Phobius"/>
    </source>
</evidence>
<dbReference type="PANTHER" id="PTHR42865:SF7">
    <property type="entry name" value="PROTON_GLUTAMATE-ASPARTATE SYMPORTER"/>
    <property type="match status" value="1"/>
</dbReference>
<dbReference type="Pfam" id="PF00375">
    <property type="entry name" value="SDF"/>
    <property type="match status" value="1"/>
</dbReference>
<feature type="transmembrane region" description="Helical" evidence="8">
    <location>
        <begin position="147"/>
        <end position="166"/>
    </location>
</feature>
<dbReference type="InterPro" id="IPR036458">
    <property type="entry name" value="Na:dicarbo_symporter_sf"/>
</dbReference>
<keyword evidence="4 8" id="KW-0812">Transmembrane</keyword>
<evidence type="ECO:0000256" key="5">
    <source>
        <dbReference type="ARBA" id="ARBA00022989"/>
    </source>
</evidence>
<keyword evidence="10" id="KW-1185">Reference proteome</keyword>
<reference evidence="10" key="1">
    <citation type="journal article" date="2019" name="Int. J. Syst. Evol. Microbiol.">
        <title>The Global Catalogue of Microorganisms (GCM) 10K type strain sequencing project: providing services to taxonomists for standard genome sequencing and annotation.</title>
        <authorList>
            <consortium name="The Broad Institute Genomics Platform"/>
            <consortium name="The Broad Institute Genome Sequencing Center for Infectious Disease"/>
            <person name="Wu L."/>
            <person name="Ma J."/>
        </authorList>
    </citation>
    <scope>NUCLEOTIDE SEQUENCE [LARGE SCALE GENOMIC DNA]</scope>
    <source>
        <strain evidence="10">JCM 31202</strain>
    </source>
</reference>
<dbReference type="PRINTS" id="PR00173">
    <property type="entry name" value="EDTRNSPORT"/>
</dbReference>
<proteinExistence type="predicted"/>
<feature type="region of interest" description="Disordered" evidence="7">
    <location>
        <begin position="410"/>
        <end position="458"/>
    </location>
</feature>
<evidence type="ECO:0000256" key="1">
    <source>
        <dbReference type="ARBA" id="ARBA00004651"/>
    </source>
</evidence>
<gene>
    <name evidence="9" type="ORF">ACFQ11_16485</name>
</gene>
<feature type="transmembrane region" description="Helical" evidence="8">
    <location>
        <begin position="223"/>
        <end position="244"/>
    </location>
</feature>
<feature type="transmembrane region" description="Helical" evidence="8">
    <location>
        <begin position="86"/>
        <end position="107"/>
    </location>
</feature>
<sequence>MTFRVWKWQFWQQIVLSLVLGAVVGALINNFGGGAATAEDWLEPFGDVYVSLLKVVVIPLVFAAIVVSVGRLRGVGSVARLTGKTLGWFVVTSAIATAIGLTVALLIKPGRGLGDLAGEATETDPVTWTQILQNLFPSNIVQTMADGNVLGVVTFAVLFGAALVAIGERGERLTSLIDDLYAVMQKAVWWVVRLTPIGSFFLIAAVVATYGPTSLAPLAKFTGAIYLGLGLMLLVGYPVLLRAFGRVSPLRFYRNSWPAIQFGFVSSSSLATLPIAQRVSVERNGVQPEYASFAQPLGATIKFDGCGAIYPAIAAVFVAQYTGVQLGIGEYALIALAAVIGQIGTGGTPGPALVALTLTLTTVGLPLEAVGYLIAIDKVIDMGRTATNVTGQLAVPVLVARSEGILDDEVFNGRSRPLDAPPSDDASDDPSGDVTGDASGEDTEQDRERDRAAAPLPA</sequence>
<dbReference type="EMBL" id="JBHTJA010000029">
    <property type="protein sequence ID" value="MFD0902000.1"/>
    <property type="molecule type" value="Genomic_DNA"/>
</dbReference>
<evidence type="ECO:0000256" key="3">
    <source>
        <dbReference type="ARBA" id="ARBA00022475"/>
    </source>
</evidence>
<dbReference type="InterPro" id="IPR001991">
    <property type="entry name" value="Na-dicarboxylate_symporter"/>
</dbReference>
<evidence type="ECO:0000256" key="2">
    <source>
        <dbReference type="ARBA" id="ARBA00022448"/>
    </source>
</evidence>
<dbReference type="PANTHER" id="PTHR42865">
    <property type="entry name" value="PROTON/GLUTAMATE-ASPARTATE SYMPORTER"/>
    <property type="match status" value="1"/>
</dbReference>
<evidence type="ECO:0000313" key="9">
    <source>
        <dbReference type="EMBL" id="MFD0902000.1"/>
    </source>
</evidence>
<organism evidence="9 10">
    <name type="scientific">Actinomadura sediminis</name>
    <dbReference type="NCBI Taxonomy" id="1038904"/>
    <lineage>
        <taxon>Bacteria</taxon>
        <taxon>Bacillati</taxon>
        <taxon>Actinomycetota</taxon>
        <taxon>Actinomycetes</taxon>
        <taxon>Streptosporangiales</taxon>
        <taxon>Thermomonosporaceae</taxon>
        <taxon>Actinomadura</taxon>
    </lineage>
</organism>
<comment type="caution">
    <text evidence="9">The sequence shown here is derived from an EMBL/GenBank/DDBJ whole genome shotgun (WGS) entry which is preliminary data.</text>
</comment>
<dbReference type="Proteomes" id="UP001596972">
    <property type="component" value="Unassembled WGS sequence"/>
</dbReference>
<feature type="transmembrane region" description="Helical" evidence="8">
    <location>
        <begin position="48"/>
        <end position="74"/>
    </location>
</feature>
<keyword evidence="2" id="KW-0813">Transport</keyword>
<dbReference type="RefSeq" id="WP_378299350.1">
    <property type="nucleotide sequence ID" value="NZ_JBHTJA010000029.1"/>
</dbReference>